<dbReference type="SUPFAM" id="SSF48452">
    <property type="entry name" value="TPR-like"/>
    <property type="match status" value="2"/>
</dbReference>
<dbReference type="GO" id="GO:0051879">
    <property type="term" value="F:Hsp90 protein binding"/>
    <property type="evidence" value="ECO:0007669"/>
    <property type="project" value="TreeGrafter"/>
</dbReference>
<dbReference type="InterPro" id="IPR041243">
    <property type="entry name" value="STI1/HOP_DP"/>
</dbReference>
<evidence type="ECO:0000256" key="5">
    <source>
        <dbReference type="SAM" id="MobiDB-lite"/>
    </source>
</evidence>
<dbReference type="PANTHER" id="PTHR22904">
    <property type="entry name" value="TPR REPEAT CONTAINING PROTEIN"/>
    <property type="match status" value="1"/>
</dbReference>
<sequence>MSHPNMDIIVDGVDLVVTVRGAVAAVKAEFFVVRFGGEADVVPRAAQAESRELAALNLPSHAAARTTRLAESYAQTSRQEGFADLCYSVTFNAQSSRSEPLAAKFGYAPVTAAAQAVAVQNLAASEAPVRGVGRLYWQSGWRAAKLRGILPEALTAKVSWRWNLFVEEPKESSPELVLSSDFRESMGDKNQDSFRVTWDGDFATWLDFARKEIDHKRLSQHDGAKYLLDYLENRLAKTPVPDAGVRAEELLLRTAGMDGLSIHGKPLEMEKMSLMKKAEILDQRAALTSAQRLNVLASIHNSLHSADVERGLRAVEEELTHPDQSGGRKGKGGGKGRSFWVEEDGEWGIFMGTELEVEEFVDLNQVHWVNKNPMQDYPTKTQEHNLESVMEDGFWNQEEDGGYSWWDSGGDGEYYHQDISGTYWAWSDWETQQQTSLMVAPEQLKEVQEAYAAYEQKARTFQEARRVMAAKGANRGFYPSKGGKGKGGKSSGSYFVESHLGIFMLREEQIELEEGGDGDVRFNPDLIGMTKSEIILDPAEVFQAPGSPRIPTSLWTPRVALAQFPDDGLPGGGDQTTLDAGDILYQEKIPDPIMIAVVESPESEGYGVLDTGATETVGSLTALERIVLGRRHVLGVKEEIKVVPAPLKSFKFGNGAIQKSESYLLLPQNLGDRRLSLGIYTLDAPGVPVLIGIKTLGKLQAIIDVFKGVIIMQAVDPAIAIPLVKSRCGHLLINLQEPRYSPAMASEKETTRDPLNGKTPEIVPASKGAAKAKVKTKPTTGPLGEKFDYGRQVGPDPRDPRLTGPPCNGNHQEARPGRGSVSGSNAHAIWTACAVCRLRLSYTPAYGAHAMTRQAGPLPSDTKEVVESLGNEAAHNPLLKNQAICLEGAERSLMKRLEVIKAQKAKALAKQGYHEENIKEEGVSQPSDAEELKTTPGVRRPDGKLLDGDFAIVKGEDTLEYDNLGVYQPVEKFPLADEDLLYLLENVKDTQDRIEEAFQVCGGVPEPWDVLELCCGPESLLLQEVQRAGGRGGRAGLFNNCDLMKNEGLQNVLNMIKQHRPRWLWISLPCGPSSPIQNLNEITEEGKRKGDLRRKKSKAMVKRALIVARYQTAAKAMMQQTAAAYGSTEPQANALGGLTSQEINKLAETVLKLHRQCGHPSSRALIRALRSRGASEQMQAVAHQLNCPECQEGRMATPMTQVSLEKADTLWHTVQIDTFYMRIGTEVHHFLLYLDEASGYVVTDEIVTHPDDQHENVATPEMLESLQKSWIQYFGMPKRIRLEDLNPASASHAQLPGHPLEVQLRLRREAEAQYKKQQDLAKLSRATNSRAAPVNQFLPGDLVYYKRFKTPRSLKLGLKQRSELRGRSRSRLRMERRSSEPKIPFKPEPQEDDELIEDPESRKRQLSETPASPEDEIDIDRLLSDLNYNPLERYTPEEREKFRKKRMSHEGEEIPLHVRKSLPAASSSSPVQYVAEEEAENGIFGITIPTPANEMEWKKIVKNPAKFAAKNVQKGAEDATIKVDAALVIDAKSVYDAFWKEDTGDKQTGPDMPGFFEGFLTFGQASLEQISTPHQRYEDAEATYKKGLQLSPEDSSLKEGLQKVMDAKYDVGPMSGGDEAEDLLGKFDANSLTMAAARNPKVKEYMKDTLFMQRINALMGMTSSAGALKEQMVMQLIQQDPRILEALAAAQGLVVRTGADFAPEDVKAEAGPQPKEQTGPKEKTPEDTRTPEQKQADDLKAEGNRLYKKRKFSEAMEQYDKALEKAPDDLTYHNNKCAVWMEMGEENYPKVLKTCEDLISKRYEINSRNPGGASFEKVAKVYTRMASVYEKQKRFDEAIAMYNKALTEDNNRLTRNLLREAERAKEKYEKDKYLDSAKAEEHREKGNALFKANNMVAAKQEYDEAIRRNPKDAKLYSNRAATFTKLLAYPDALRDLEECLKLEPTFVKAYSRKGAAHFFLKEYHKALEAYEAGLKLEKDNEECQRGREQVIAKIMETQSDAVDEEQVRHAMADPEIQKMLHDPQVRMFLKTLQESPAEGEKAMRSDPKLAEIVSKLMAAGIIRTK</sequence>
<proteinExistence type="predicted"/>
<feature type="repeat" description="TPR" evidence="3">
    <location>
        <begin position="1913"/>
        <end position="1946"/>
    </location>
</feature>
<evidence type="ECO:0000256" key="2">
    <source>
        <dbReference type="ARBA" id="ARBA00022803"/>
    </source>
</evidence>
<dbReference type="Pfam" id="PF00515">
    <property type="entry name" value="TPR_1"/>
    <property type="match status" value="1"/>
</dbReference>
<feature type="region of interest" description="Disordered" evidence="5">
    <location>
        <begin position="917"/>
        <end position="940"/>
    </location>
</feature>
<feature type="repeat" description="TPR" evidence="3">
    <location>
        <begin position="1879"/>
        <end position="1912"/>
    </location>
</feature>
<feature type="region of interest" description="Disordered" evidence="5">
    <location>
        <begin position="1704"/>
        <end position="1743"/>
    </location>
</feature>
<dbReference type="InterPro" id="IPR021109">
    <property type="entry name" value="Peptidase_aspartic_dom_sf"/>
</dbReference>
<keyword evidence="2 3" id="KW-0802">TPR repeat</keyword>
<evidence type="ECO:0000256" key="1">
    <source>
        <dbReference type="ARBA" id="ARBA00022737"/>
    </source>
</evidence>
<keyword evidence="4" id="KW-0175">Coiled coil</keyword>
<evidence type="ECO:0000313" key="8">
    <source>
        <dbReference type="Proteomes" id="UP001178507"/>
    </source>
</evidence>
<evidence type="ECO:0000256" key="3">
    <source>
        <dbReference type="PROSITE-ProRule" id="PRU00339"/>
    </source>
</evidence>
<organism evidence="7 8">
    <name type="scientific">Effrenium voratum</name>
    <dbReference type="NCBI Taxonomy" id="2562239"/>
    <lineage>
        <taxon>Eukaryota</taxon>
        <taxon>Sar</taxon>
        <taxon>Alveolata</taxon>
        <taxon>Dinophyceae</taxon>
        <taxon>Suessiales</taxon>
        <taxon>Symbiodiniaceae</taxon>
        <taxon>Effrenium</taxon>
    </lineage>
</organism>
<feature type="repeat" description="TPR" evidence="3">
    <location>
        <begin position="1947"/>
        <end position="1980"/>
    </location>
</feature>
<keyword evidence="8" id="KW-1185">Reference proteome</keyword>
<dbReference type="PROSITE" id="PS50005">
    <property type="entry name" value="TPR"/>
    <property type="match status" value="5"/>
</dbReference>
<dbReference type="PANTHER" id="PTHR22904:SF523">
    <property type="entry name" value="STRESS-INDUCED-PHOSPHOPROTEIN 1"/>
    <property type="match status" value="1"/>
</dbReference>
<reference evidence="7" key="1">
    <citation type="submission" date="2023-08" db="EMBL/GenBank/DDBJ databases">
        <authorList>
            <person name="Chen Y."/>
            <person name="Shah S."/>
            <person name="Dougan E. K."/>
            <person name="Thang M."/>
            <person name="Chan C."/>
        </authorList>
    </citation>
    <scope>NUCLEOTIDE SEQUENCE</scope>
</reference>
<accession>A0AA36N0Q5</accession>
<dbReference type="EMBL" id="CAUJNA010001247">
    <property type="protein sequence ID" value="CAJ1385503.1"/>
    <property type="molecule type" value="Genomic_DNA"/>
</dbReference>
<protein>
    <recommendedName>
        <fullName evidence="6">STI1/HOP DP domain-containing protein</fullName>
    </recommendedName>
</protein>
<dbReference type="Pfam" id="PF13181">
    <property type="entry name" value="TPR_8"/>
    <property type="match status" value="1"/>
</dbReference>
<gene>
    <name evidence="7" type="ORF">EVOR1521_LOCUS12099</name>
</gene>
<evidence type="ECO:0000256" key="4">
    <source>
        <dbReference type="SAM" id="Coils"/>
    </source>
</evidence>
<dbReference type="InterPro" id="IPR019734">
    <property type="entry name" value="TPR_rpt"/>
</dbReference>
<feature type="repeat" description="TPR" evidence="3">
    <location>
        <begin position="1819"/>
        <end position="1852"/>
    </location>
</feature>
<keyword evidence="1" id="KW-0677">Repeat</keyword>
<dbReference type="InterPro" id="IPR011990">
    <property type="entry name" value="TPR-like_helical_dom_sf"/>
</dbReference>
<feature type="compositionally biased region" description="Basic and acidic residues" evidence="5">
    <location>
        <begin position="1360"/>
        <end position="1389"/>
    </location>
</feature>
<feature type="compositionally biased region" description="Basic and acidic residues" evidence="5">
    <location>
        <begin position="1718"/>
        <end position="1743"/>
    </location>
</feature>
<feature type="domain" description="STI1/HOP DP" evidence="6">
    <location>
        <begin position="2003"/>
        <end position="2058"/>
    </location>
</feature>
<dbReference type="Gene3D" id="1.10.260.100">
    <property type="match status" value="1"/>
</dbReference>
<dbReference type="Gene3D" id="1.25.40.10">
    <property type="entry name" value="Tetratricopeptide repeat domain"/>
    <property type="match status" value="2"/>
</dbReference>
<comment type="caution">
    <text evidence="7">The sequence shown here is derived from an EMBL/GenBank/DDBJ whole genome shotgun (WGS) entry which is preliminary data.</text>
</comment>
<dbReference type="Pfam" id="PF17830">
    <property type="entry name" value="STI1-HOP_DP"/>
    <property type="match status" value="1"/>
</dbReference>
<name>A0AA36N0Q5_9DINO</name>
<feature type="coiled-coil region" evidence="4">
    <location>
        <begin position="1843"/>
        <end position="1871"/>
    </location>
</feature>
<dbReference type="SMART" id="SM00028">
    <property type="entry name" value="TPR"/>
    <property type="match status" value="6"/>
</dbReference>
<feature type="region of interest" description="Disordered" evidence="5">
    <location>
        <begin position="1359"/>
        <end position="1422"/>
    </location>
</feature>
<dbReference type="Proteomes" id="UP001178507">
    <property type="component" value="Unassembled WGS sequence"/>
</dbReference>
<feature type="region of interest" description="Disordered" evidence="5">
    <location>
        <begin position="318"/>
        <end position="337"/>
    </location>
</feature>
<dbReference type="Gene3D" id="2.40.70.10">
    <property type="entry name" value="Acid Proteases"/>
    <property type="match status" value="1"/>
</dbReference>
<evidence type="ECO:0000313" key="7">
    <source>
        <dbReference type="EMBL" id="CAJ1385503.1"/>
    </source>
</evidence>
<feature type="repeat" description="TPR" evidence="3">
    <location>
        <begin position="1736"/>
        <end position="1769"/>
    </location>
</feature>
<dbReference type="PROSITE" id="PS50293">
    <property type="entry name" value="TPR_REGION"/>
    <property type="match status" value="1"/>
</dbReference>
<evidence type="ECO:0000259" key="6">
    <source>
        <dbReference type="Pfam" id="PF17830"/>
    </source>
</evidence>
<feature type="region of interest" description="Disordered" evidence="5">
    <location>
        <begin position="743"/>
        <end position="823"/>
    </location>
</feature>